<evidence type="ECO:0000256" key="4">
    <source>
        <dbReference type="ARBA" id="ARBA00022927"/>
    </source>
</evidence>
<sequence length="245" mass="26304">MDDTSSHRPLGAQIGKLSCGTQRWMSTPSSASASWASASSAATSAGADAWKQASSFFVRKSDERLPLLADLEAGSLGSVAMRVMGRGGMGPPASRLQYWCRCWCLPALSYRQRIVGAAFCFVSGLLLLGSSLLSLTSLLLGSPGPFAVKYTLGNLLSICAIGFLVGWGNMCRLMCSRERRVASLIYLLSLCGTLLAVLRLQSQLLVTFAVLVQLGALAWSGASYLPFGQRTLRLCFKSFWEQTIP</sequence>
<evidence type="ECO:0000256" key="5">
    <source>
        <dbReference type="ARBA" id="ARBA00022989"/>
    </source>
</evidence>
<dbReference type="GO" id="GO:0016192">
    <property type="term" value="P:vesicle-mediated transport"/>
    <property type="evidence" value="ECO:0007669"/>
    <property type="project" value="InterPro"/>
</dbReference>
<evidence type="ECO:0000256" key="6">
    <source>
        <dbReference type="ARBA" id="ARBA00023136"/>
    </source>
</evidence>
<feature type="transmembrane region" description="Helical" evidence="8">
    <location>
        <begin position="114"/>
        <end position="140"/>
    </location>
</feature>
<dbReference type="KEGG" id="ehx:EMIHUDRAFT_198709"/>
<reference evidence="10" key="1">
    <citation type="journal article" date="2013" name="Nature">
        <title>Pan genome of the phytoplankton Emiliania underpins its global distribution.</title>
        <authorList>
            <person name="Read B.A."/>
            <person name="Kegel J."/>
            <person name="Klute M.J."/>
            <person name="Kuo A."/>
            <person name="Lefebvre S.C."/>
            <person name="Maumus F."/>
            <person name="Mayer C."/>
            <person name="Miller J."/>
            <person name="Monier A."/>
            <person name="Salamov A."/>
            <person name="Young J."/>
            <person name="Aguilar M."/>
            <person name="Claverie J.M."/>
            <person name="Frickenhaus S."/>
            <person name="Gonzalez K."/>
            <person name="Herman E.K."/>
            <person name="Lin Y.C."/>
            <person name="Napier J."/>
            <person name="Ogata H."/>
            <person name="Sarno A.F."/>
            <person name="Shmutz J."/>
            <person name="Schroeder D."/>
            <person name="de Vargas C."/>
            <person name="Verret F."/>
            <person name="von Dassow P."/>
            <person name="Valentin K."/>
            <person name="Van de Peer Y."/>
            <person name="Wheeler G."/>
            <person name="Dacks J.B."/>
            <person name="Delwiche C.F."/>
            <person name="Dyhrman S.T."/>
            <person name="Glockner G."/>
            <person name="John U."/>
            <person name="Richards T."/>
            <person name="Worden A.Z."/>
            <person name="Zhang X."/>
            <person name="Grigoriev I.V."/>
            <person name="Allen A.E."/>
            <person name="Bidle K."/>
            <person name="Borodovsky M."/>
            <person name="Bowler C."/>
            <person name="Brownlee C."/>
            <person name="Cock J.M."/>
            <person name="Elias M."/>
            <person name="Gladyshev V.N."/>
            <person name="Groth M."/>
            <person name="Guda C."/>
            <person name="Hadaegh A."/>
            <person name="Iglesias-Rodriguez M.D."/>
            <person name="Jenkins J."/>
            <person name="Jones B.M."/>
            <person name="Lawson T."/>
            <person name="Leese F."/>
            <person name="Lindquist E."/>
            <person name="Lobanov A."/>
            <person name="Lomsadze A."/>
            <person name="Malik S.B."/>
            <person name="Marsh M.E."/>
            <person name="Mackinder L."/>
            <person name="Mock T."/>
            <person name="Mueller-Roeber B."/>
            <person name="Pagarete A."/>
            <person name="Parker M."/>
            <person name="Probert I."/>
            <person name="Quesneville H."/>
            <person name="Raines C."/>
            <person name="Rensing S.A."/>
            <person name="Riano-Pachon D.M."/>
            <person name="Richier S."/>
            <person name="Rokitta S."/>
            <person name="Shiraiwa Y."/>
            <person name="Soanes D.M."/>
            <person name="van der Giezen M."/>
            <person name="Wahlund T.M."/>
            <person name="Williams B."/>
            <person name="Wilson W."/>
            <person name="Wolfe G."/>
            <person name="Wurch L.L."/>
        </authorList>
    </citation>
    <scope>NUCLEOTIDE SEQUENCE</scope>
</reference>
<comment type="subcellular location">
    <subcellularLocation>
        <location evidence="1 8">Membrane</location>
        <topology evidence="1 8">Multi-pass membrane protein</topology>
    </subcellularLocation>
</comment>
<name>A0A0D3I7Q9_EMIH1</name>
<reference evidence="9" key="2">
    <citation type="submission" date="2024-10" db="UniProtKB">
        <authorList>
            <consortium name="EnsemblProtists"/>
        </authorList>
    </citation>
    <scope>IDENTIFICATION</scope>
</reference>
<dbReference type="AlphaFoldDB" id="A0A0D3I7Q9"/>
<keyword evidence="2 8" id="KW-0813">Transport</keyword>
<feature type="transmembrane region" description="Helical" evidence="8">
    <location>
        <begin position="152"/>
        <end position="169"/>
    </location>
</feature>
<dbReference type="RefSeq" id="XP_005759723.1">
    <property type="nucleotide sequence ID" value="XM_005759666.1"/>
</dbReference>
<dbReference type="GO" id="GO:0016020">
    <property type="term" value="C:membrane"/>
    <property type="evidence" value="ECO:0007669"/>
    <property type="project" value="UniProtKB-SubCell"/>
</dbReference>
<dbReference type="Pfam" id="PF04178">
    <property type="entry name" value="Got1"/>
    <property type="match status" value="1"/>
</dbReference>
<evidence type="ECO:0000313" key="9">
    <source>
        <dbReference type="EnsemblProtists" id="EOD07294"/>
    </source>
</evidence>
<feature type="transmembrane region" description="Helical" evidence="8">
    <location>
        <begin position="181"/>
        <end position="198"/>
    </location>
</feature>
<dbReference type="Proteomes" id="UP000013827">
    <property type="component" value="Unassembled WGS sequence"/>
</dbReference>
<dbReference type="PaxDb" id="2903-EOD07294"/>
<evidence type="ECO:0000256" key="1">
    <source>
        <dbReference type="ARBA" id="ARBA00004141"/>
    </source>
</evidence>
<keyword evidence="3 8" id="KW-0812">Transmembrane</keyword>
<comment type="similarity">
    <text evidence="7 8">Belongs to the SFT2 family.</text>
</comment>
<dbReference type="GO" id="GO:0015031">
    <property type="term" value="P:protein transport"/>
    <property type="evidence" value="ECO:0007669"/>
    <property type="project" value="UniProtKB-KW"/>
</dbReference>
<dbReference type="GeneID" id="17253469"/>
<feature type="transmembrane region" description="Helical" evidence="8">
    <location>
        <begin position="204"/>
        <end position="227"/>
    </location>
</feature>
<dbReference type="STRING" id="2903.R1DES5"/>
<evidence type="ECO:0000256" key="2">
    <source>
        <dbReference type="ARBA" id="ARBA00022448"/>
    </source>
</evidence>
<protein>
    <recommendedName>
        <fullName evidence="8">Vesicle transport protein</fullName>
    </recommendedName>
</protein>
<keyword evidence="4 8" id="KW-0653">Protein transport</keyword>
<evidence type="ECO:0000256" key="7">
    <source>
        <dbReference type="ARBA" id="ARBA00025800"/>
    </source>
</evidence>
<dbReference type="InterPro" id="IPR007305">
    <property type="entry name" value="Vesicle_transpt_Got1/SFT2"/>
</dbReference>
<proteinExistence type="inferred from homology"/>
<accession>A0A0D3I7Q9</accession>
<evidence type="ECO:0000256" key="3">
    <source>
        <dbReference type="ARBA" id="ARBA00022692"/>
    </source>
</evidence>
<dbReference type="PANTHER" id="PTHR23137:SF6">
    <property type="entry name" value="VESICLE TRANSPORT PROTEIN"/>
    <property type="match status" value="1"/>
</dbReference>
<dbReference type="HOGENOM" id="CLU_1135292_0_0_1"/>
<dbReference type="GO" id="GO:0005737">
    <property type="term" value="C:cytoplasm"/>
    <property type="evidence" value="ECO:0007669"/>
    <property type="project" value="UniProtKB-ARBA"/>
</dbReference>
<keyword evidence="5 8" id="KW-1133">Transmembrane helix</keyword>
<dbReference type="GO" id="GO:0012505">
    <property type="term" value="C:endomembrane system"/>
    <property type="evidence" value="ECO:0007669"/>
    <property type="project" value="UniProtKB-ARBA"/>
</dbReference>
<dbReference type="eggNOG" id="KOG2887">
    <property type="taxonomic scope" value="Eukaryota"/>
</dbReference>
<comment type="function">
    <text evidence="8">May be involved in fusion of retrograde transport vesicles derived from an endocytic compartment with the Golgi complex.</text>
</comment>
<keyword evidence="6 8" id="KW-0472">Membrane</keyword>
<dbReference type="PANTHER" id="PTHR23137">
    <property type="entry name" value="VESICLE TRANSPORT PROTEIN-RELATED"/>
    <property type="match status" value="1"/>
</dbReference>
<evidence type="ECO:0000313" key="10">
    <source>
        <dbReference type="Proteomes" id="UP000013827"/>
    </source>
</evidence>
<dbReference type="EnsemblProtists" id="EOD07294">
    <property type="protein sequence ID" value="EOD07294"/>
    <property type="gene ID" value="EMIHUDRAFT_198709"/>
</dbReference>
<keyword evidence="10" id="KW-1185">Reference proteome</keyword>
<evidence type="ECO:0000256" key="8">
    <source>
        <dbReference type="RuleBase" id="RU363111"/>
    </source>
</evidence>
<dbReference type="InterPro" id="IPR011691">
    <property type="entry name" value="Vesicle_transpt_SFT2"/>
</dbReference>
<organism evidence="9 10">
    <name type="scientific">Emiliania huxleyi (strain CCMP1516)</name>
    <dbReference type="NCBI Taxonomy" id="280463"/>
    <lineage>
        <taxon>Eukaryota</taxon>
        <taxon>Haptista</taxon>
        <taxon>Haptophyta</taxon>
        <taxon>Prymnesiophyceae</taxon>
        <taxon>Isochrysidales</taxon>
        <taxon>Noelaerhabdaceae</taxon>
        <taxon>Emiliania</taxon>
    </lineage>
</organism>